<evidence type="ECO:0000313" key="2">
    <source>
        <dbReference type="Proteomes" id="UP000807825"/>
    </source>
</evidence>
<name>A0A9D6Z6K0_9BACT</name>
<dbReference type="EMBL" id="JACRDE010000316">
    <property type="protein sequence ID" value="MBI5250201.1"/>
    <property type="molecule type" value="Genomic_DNA"/>
</dbReference>
<proteinExistence type="predicted"/>
<gene>
    <name evidence="1" type="ORF">HY912_11965</name>
</gene>
<dbReference type="AlphaFoldDB" id="A0A9D6Z6K0"/>
<dbReference type="Proteomes" id="UP000807825">
    <property type="component" value="Unassembled WGS sequence"/>
</dbReference>
<evidence type="ECO:0000313" key="1">
    <source>
        <dbReference type="EMBL" id="MBI5250201.1"/>
    </source>
</evidence>
<accession>A0A9D6Z6K0</accession>
<protein>
    <submittedName>
        <fullName evidence="1">Uncharacterized protein</fullName>
    </submittedName>
</protein>
<reference evidence="1" key="1">
    <citation type="submission" date="2020-07" db="EMBL/GenBank/DDBJ databases">
        <title>Huge and variable diversity of episymbiotic CPR bacteria and DPANN archaea in groundwater ecosystems.</title>
        <authorList>
            <person name="He C.Y."/>
            <person name="Keren R."/>
            <person name="Whittaker M."/>
            <person name="Farag I.F."/>
            <person name="Doudna J."/>
            <person name="Cate J.H.D."/>
            <person name="Banfield J.F."/>
        </authorList>
    </citation>
    <scope>NUCLEOTIDE SEQUENCE</scope>
    <source>
        <strain evidence="1">NC_groundwater_1664_Pr3_B-0.1um_52_9</strain>
    </source>
</reference>
<comment type="caution">
    <text evidence="1">The sequence shown here is derived from an EMBL/GenBank/DDBJ whole genome shotgun (WGS) entry which is preliminary data.</text>
</comment>
<organism evidence="1 2">
    <name type="scientific">Desulfomonile tiedjei</name>
    <dbReference type="NCBI Taxonomy" id="2358"/>
    <lineage>
        <taxon>Bacteria</taxon>
        <taxon>Pseudomonadati</taxon>
        <taxon>Thermodesulfobacteriota</taxon>
        <taxon>Desulfomonilia</taxon>
        <taxon>Desulfomonilales</taxon>
        <taxon>Desulfomonilaceae</taxon>
        <taxon>Desulfomonile</taxon>
    </lineage>
</organism>
<sequence>MPRNKETSYKPAELVPFEPSSEVTILPPNSGVIGRFLDETANMFKARAMRMGGLLRRINESGQRTEAILRTAAERMEAAEAKLEQDLCKEGLLLEREHGNNSEDDDQ</sequence>